<evidence type="ECO:0000256" key="3">
    <source>
        <dbReference type="ARBA" id="ARBA00022692"/>
    </source>
</evidence>
<evidence type="ECO:0000259" key="7">
    <source>
        <dbReference type="Pfam" id="PF04138"/>
    </source>
</evidence>
<organism evidence="8 9">
    <name type="scientific">Coprobacter secundus subsp. similis</name>
    <dbReference type="NCBI Taxonomy" id="2751153"/>
    <lineage>
        <taxon>Bacteria</taxon>
        <taxon>Pseudomonadati</taxon>
        <taxon>Bacteroidota</taxon>
        <taxon>Bacteroidia</taxon>
        <taxon>Bacteroidales</taxon>
        <taxon>Barnesiellaceae</taxon>
        <taxon>Coprobacter</taxon>
    </lineage>
</organism>
<dbReference type="AlphaFoldDB" id="A0A7G1HV54"/>
<dbReference type="EMBL" id="AP023322">
    <property type="protein sequence ID" value="BCI62401.1"/>
    <property type="molecule type" value="Genomic_DNA"/>
</dbReference>
<evidence type="ECO:0000256" key="6">
    <source>
        <dbReference type="SAM" id="Phobius"/>
    </source>
</evidence>
<proteinExistence type="inferred from homology"/>
<reference evidence="9" key="1">
    <citation type="submission" date="2020-07" db="EMBL/GenBank/DDBJ databases">
        <title>Complete genome sequencing of Coprobacter sp. strain 2CBH44.</title>
        <authorList>
            <person name="Sakamoto M."/>
            <person name="Murakami T."/>
            <person name="Mori H."/>
        </authorList>
    </citation>
    <scope>NUCLEOTIDE SEQUENCE [LARGE SCALE GENOMIC DNA]</scope>
    <source>
        <strain evidence="9">2CBH44</strain>
    </source>
</reference>
<protein>
    <submittedName>
        <fullName evidence="8">Polysaccharide biosynthesis protein GtrA</fullName>
    </submittedName>
</protein>
<name>A0A7G1HV54_9BACT</name>
<dbReference type="Proteomes" id="UP000594042">
    <property type="component" value="Chromosome"/>
</dbReference>
<feature type="transmembrane region" description="Helical" evidence="6">
    <location>
        <begin position="81"/>
        <end position="103"/>
    </location>
</feature>
<gene>
    <name evidence="8" type="ORF">Cop2CBH44_07540</name>
</gene>
<feature type="transmembrane region" description="Helical" evidence="6">
    <location>
        <begin position="115"/>
        <end position="132"/>
    </location>
</feature>
<feature type="domain" description="GtrA/DPMS transmembrane" evidence="7">
    <location>
        <begin position="19"/>
        <end position="134"/>
    </location>
</feature>
<comment type="similarity">
    <text evidence="2">Belongs to the GtrA family.</text>
</comment>
<keyword evidence="9" id="KW-1185">Reference proteome</keyword>
<evidence type="ECO:0000313" key="9">
    <source>
        <dbReference type="Proteomes" id="UP000594042"/>
    </source>
</evidence>
<comment type="subcellular location">
    <subcellularLocation>
        <location evidence="1">Membrane</location>
        <topology evidence="1">Multi-pass membrane protein</topology>
    </subcellularLocation>
</comment>
<dbReference type="InterPro" id="IPR007267">
    <property type="entry name" value="GtrA_DPMS_TM"/>
</dbReference>
<evidence type="ECO:0000313" key="8">
    <source>
        <dbReference type="EMBL" id="BCI62401.1"/>
    </source>
</evidence>
<dbReference type="InterPro" id="IPR051401">
    <property type="entry name" value="GtrA_CellWall_Glycosyl"/>
</dbReference>
<dbReference type="KEGG" id="copr:Cop2CBH44_07540"/>
<dbReference type="GO" id="GO:0000271">
    <property type="term" value="P:polysaccharide biosynthetic process"/>
    <property type="evidence" value="ECO:0007669"/>
    <property type="project" value="InterPro"/>
</dbReference>
<dbReference type="RefSeq" id="WP_021931241.1">
    <property type="nucleotide sequence ID" value="NZ_AP023322.1"/>
</dbReference>
<feature type="transmembrane region" description="Helical" evidence="6">
    <location>
        <begin position="20"/>
        <end position="39"/>
    </location>
</feature>
<dbReference type="PANTHER" id="PTHR38459:SF1">
    <property type="entry name" value="PROPHAGE BACTOPRENOL-LINKED GLUCOSE TRANSLOCASE HOMOLOG"/>
    <property type="match status" value="1"/>
</dbReference>
<accession>A0A7G1HV54</accession>
<feature type="transmembrane region" description="Helical" evidence="6">
    <location>
        <begin position="51"/>
        <end position="69"/>
    </location>
</feature>
<keyword evidence="5 6" id="KW-0472">Membrane</keyword>
<evidence type="ECO:0000256" key="2">
    <source>
        <dbReference type="ARBA" id="ARBA00009399"/>
    </source>
</evidence>
<evidence type="ECO:0000256" key="1">
    <source>
        <dbReference type="ARBA" id="ARBA00004141"/>
    </source>
</evidence>
<evidence type="ECO:0000256" key="5">
    <source>
        <dbReference type="ARBA" id="ARBA00023136"/>
    </source>
</evidence>
<dbReference type="PANTHER" id="PTHR38459">
    <property type="entry name" value="PROPHAGE BACTOPRENOL-LINKED GLUCOSE TRANSLOCASE HOMOLOG"/>
    <property type="match status" value="1"/>
</dbReference>
<sequence length="140" mass="16444">MNHHILKRIDRQTALQFFKFLIVGCINTGLSLAVIYILQNGFDVKYTKANLIGYILGVINSFFWNKLWVFQKKDGKFIREALLFLLIFGICYSLQYICLIVFVEELYLSENWSQLFSMGIYTVANYILNRCITFKMPSQI</sequence>
<keyword evidence="4 6" id="KW-1133">Transmembrane helix</keyword>
<dbReference type="Pfam" id="PF04138">
    <property type="entry name" value="GtrA_DPMS_TM"/>
    <property type="match status" value="1"/>
</dbReference>
<evidence type="ECO:0000256" key="4">
    <source>
        <dbReference type="ARBA" id="ARBA00022989"/>
    </source>
</evidence>
<dbReference type="GO" id="GO:0005886">
    <property type="term" value="C:plasma membrane"/>
    <property type="evidence" value="ECO:0007669"/>
    <property type="project" value="TreeGrafter"/>
</dbReference>
<keyword evidence="3 6" id="KW-0812">Transmembrane</keyword>